<dbReference type="Pfam" id="PF13640">
    <property type="entry name" value="2OG-FeII_Oxy_3"/>
    <property type="match status" value="1"/>
</dbReference>
<dbReference type="GO" id="GO:0005506">
    <property type="term" value="F:iron ion binding"/>
    <property type="evidence" value="ECO:0007669"/>
    <property type="project" value="InterPro"/>
</dbReference>
<evidence type="ECO:0000256" key="5">
    <source>
        <dbReference type="ARBA" id="ARBA00023002"/>
    </source>
</evidence>
<keyword evidence="3" id="KW-0847">Vitamin C</keyword>
<evidence type="ECO:0000259" key="7">
    <source>
        <dbReference type="PROSITE" id="PS51471"/>
    </source>
</evidence>
<accession>A0A016UNA1</accession>
<keyword evidence="6" id="KW-0408">Iron</keyword>
<keyword evidence="5" id="KW-0560">Oxidoreductase</keyword>
<dbReference type="OrthoDB" id="420380at2759"/>
<dbReference type="GO" id="GO:0031418">
    <property type="term" value="F:L-ascorbic acid binding"/>
    <property type="evidence" value="ECO:0007669"/>
    <property type="project" value="UniProtKB-KW"/>
</dbReference>
<evidence type="ECO:0000313" key="8">
    <source>
        <dbReference type="EMBL" id="EYC16874.1"/>
    </source>
</evidence>
<feature type="domain" description="Fe2OG dioxygenase" evidence="7">
    <location>
        <begin position="304"/>
        <end position="414"/>
    </location>
</feature>
<dbReference type="FunFam" id="2.60.120.620:FF:000030">
    <property type="entry name" value="Proline HYdroxylase"/>
    <property type="match status" value="1"/>
</dbReference>
<dbReference type="EMBL" id="JARK01001368">
    <property type="protein sequence ID" value="EYC16874.1"/>
    <property type="molecule type" value="Genomic_DNA"/>
</dbReference>
<keyword evidence="4" id="KW-0223">Dioxygenase</keyword>
<dbReference type="Proteomes" id="UP000024635">
    <property type="component" value="Unassembled WGS sequence"/>
</dbReference>
<dbReference type="Gene3D" id="2.60.120.620">
    <property type="entry name" value="q2cbj1_9rhob like domain"/>
    <property type="match status" value="1"/>
</dbReference>
<proteinExistence type="predicted"/>
<evidence type="ECO:0000256" key="2">
    <source>
        <dbReference type="ARBA" id="ARBA00022723"/>
    </source>
</evidence>
<dbReference type="AlphaFoldDB" id="A0A016UNA1"/>
<dbReference type="InterPro" id="IPR005123">
    <property type="entry name" value="Oxoglu/Fe-dep_dioxygenase_dom"/>
</dbReference>
<dbReference type="SMART" id="SM00702">
    <property type="entry name" value="P4Hc"/>
    <property type="match status" value="1"/>
</dbReference>
<gene>
    <name evidence="8" type="primary">Acey_s0032.g2543</name>
    <name evidence="8" type="ORF">Y032_0032g2543</name>
</gene>
<dbReference type="STRING" id="53326.A0A016UNA1"/>
<protein>
    <recommendedName>
        <fullName evidence="7">Fe2OG dioxygenase domain-containing protein</fullName>
    </recommendedName>
</protein>
<dbReference type="GO" id="GO:0004656">
    <property type="term" value="F:procollagen-proline 4-dioxygenase activity"/>
    <property type="evidence" value="ECO:0007669"/>
    <property type="project" value="TreeGrafter"/>
</dbReference>
<keyword evidence="2" id="KW-0479">Metal-binding</keyword>
<name>A0A016UNA1_9BILA</name>
<keyword evidence="9" id="KW-1185">Reference proteome</keyword>
<evidence type="ECO:0000256" key="6">
    <source>
        <dbReference type="ARBA" id="ARBA00023004"/>
    </source>
</evidence>
<evidence type="ECO:0000313" key="9">
    <source>
        <dbReference type="Proteomes" id="UP000024635"/>
    </source>
</evidence>
<sequence length="442" mass="50586">MFVLSVSPALRRMALGRGDQGNCSSMAVIHFWKELVNLTRKDNSRKRIETWLGQERYLTRLFQDFLGLKRREAVSTGLATPPFANCCDNTESISAHHETRETWQSKAMSRIGWRLPQRPASLALIICQHSGKIIFYYCHGICIISPEVHMSDFEWYHGIAIAALISVLCYMDYEEALDIPEFHGDDLWENGFLKQCLFPVNAPSDLSCFTFRVEFENVKVEVLSLDPILLVYHQFASQHEIKNFLADAQSREMSSLKVYRGEGDESVSRHREANGTNFFHEEGAGIAAVFRKVEKSIPAVDFQTSEQWQVLSYKPGGHYVPHHDYYDYESEDYWDDTMRNFGNRFATLLLVLKTADQGGETVYPLLQRTITPEAGDVLFWTDLDRLGQGNYNSLHGACPILGGEKIAATLWIRERGQAMMINDEKSRLFDIESLTKPRIRST</sequence>
<organism evidence="8 9">
    <name type="scientific">Ancylostoma ceylanicum</name>
    <dbReference type="NCBI Taxonomy" id="53326"/>
    <lineage>
        <taxon>Eukaryota</taxon>
        <taxon>Metazoa</taxon>
        <taxon>Ecdysozoa</taxon>
        <taxon>Nematoda</taxon>
        <taxon>Chromadorea</taxon>
        <taxon>Rhabditida</taxon>
        <taxon>Rhabditina</taxon>
        <taxon>Rhabditomorpha</taxon>
        <taxon>Strongyloidea</taxon>
        <taxon>Ancylostomatidae</taxon>
        <taxon>Ancylostomatinae</taxon>
        <taxon>Ancylostoma</taxon>
    </lineage>
</organism>
<dbReference type="InterPro" id="IPR045054">
    <property type="entry name" value="P4HA-like"/>
</dbReference>
<evidence type="ECO:0000256" key="4">
    <source>
        <dbReference type="ARBA" id="ARBA00022964"/>
    </source>
</evidence>
<dbReference type="PANTHER" id="PTHR10869">
    <property type="entry name" value="PROLYL 4-HYDROXYLASE ALPHA SUBUNIT"/>
    <property type="match status" value="1"/>
</dbReference>
<dbReference type="PANTHER" id="PTHR10869:SF244">
    <property type="entry name" value="PROLYL 4-HYDROXYLASE SUBUNIT ALPHA-2"/>
    <property type="match status" value="1"/>
</dbReference>
<dbReference type="GO" id="GO:0005783">
    <property type="term" value="C:endoplasmic reticulum"/>
    <property type="evidence" value="ECO:0007669"/>
    <property type="project" value="TreeGrafter"/>
</dbReference>
<dbReference type="InterPro" id="IPR006620">
    <property type="entry name" value="Pro_4_hyd_alph"/>
</dbReference>
<comment type="caution">
    <text evidence="8">The sequence shown here is derived from an EMBL/GenBank/DDBJ whole genome shotgun (WGS) entry which is preliminary data.</text>
</comment>
<dbReference type="InterPro" id="IPR044862">
    <property type="entry name" value="Pro_4_hyd_alph_FE2OG_OXY"/>
</dbReference>
<evidence type="ECO:0000256" key="1">
    <source>
        <dbReference type="ARBA" id="ARBA00001961"/>
    </source>
</evidence>
<comment type="cofactor">
    <cofactor evidence="1">
        <name>L-ascorbate</name>
        <dbReference type="ChEBI" id="CHEBI:38290"/>
    </cofactor>
</comment>
<reference evidence="9" key="1">
    <citation type="journal article" date="2015" name="Nat. Genet.">
        <title>The genome and transcriptome of the zoonotic hookworm Ancylostoma ceylanicum identify infection-specific gene families.</title>
        <authorList>
            <person name="Schwarz E.M."/>
            <person name="Hu Y."/>
            <person name="Antoshechkin I."/>
            <person name="Miller M.M."/>
            <person name="Sternberg P.W."/>
            <person name="Aroian R.V."/>
        </authorList>
    </citation>
    <scope>NUCLEOTIDE SEQUENCE</scope>
    <source>
        <strain evidence="9">HY135</strain>
    </source>
</reference>
<evidence type="ECO:0000256" key="3">
    <source>
        <dbReference type="ARBA" id="ARBA00022896"/>
    </source>
</evidence>
<dbReference type="PROSITE" id="PS51471">
    <property type="entry name" value="FE2OG_OXY"/>
    <property type="match status" value="1"/>
</dbReference>